<dbReference type="PANTHER" id="PTHR47103:SF8">
    <property type="entry name" value="DNA-BINDING PROTEIN"/>
    <property type="match status" value="1"/>
</dbReference>
<keyword evidence="2" id="KW-0677">Repeat</keyword>
<keyword evidence="9" id="KW-1185">Reference proteome</keyword>
<evidence type="ECO:0000256" key="3">
    <source>
        <dbReference type="ARBA" id="ARBA00022771"/>
    </source>
</evidence>
<dbReference type="GO" id="GO:0008270">
    <property type="term" value="F:zinc ion binding"/>
    <property type="evidence" value="ECO:0007669"/>
    <property type="project" value="UniProtKB-KW"/>
</dbReference>
<dbReference type="OrthoDB" id="3863715at2759"/>
<feature type="domain" description="CCHC-type" evidence="7">
    <location>
        <begin position="23"/>
        <end position="37"/>
    </location>
</feature>
<dbReference type="EMBL" id="MPUH01002422">
    <property type="protein sequence ID" value="OMJ65135.1"/>
    <property type="molecule type" value="Genomic_DNA"/>
</dbReference>
<dbReference type="SMART" id="SM00343">
    <property type="entry name" value="ZnF_C2HC"/>
    <property type="match status" value="6"/>
</dbReference>
<feature type="domain" description="CCHC-type" evidence="7">
    <location>
        <begin position="74"/>
        <end position="88"/>
    </location>
</feature>
<dbReference type="GO" id="GO:0003676">
    <property type="term" value="F:nucleic acid binding"/>
    <property type="evidence" value="ECO:0007669"/>
    <property type="project" value="InterPro"/>
</dbReference>
<comment type="caution">
    <text evidence="8">The sequence shown here is derived from an EMBL/GenBank/DDBJ whole genome shotgun (WGS) entry which is preliminary data.</text>
</comment>
<reference evidence="8 9" key="1">
    <citation type="submission" date="2016-11" db="EMBL/GenBank/DDBJ databases">
        <title>The macronuclear genome of Stentor coeruleus: a giant cell with tiny introns.</title>
        <authorList>
            <person name="Slabodnick M."/>
            <person name="Ruby J.G."/>
            <person name="Reiff S.B."/>
            <person name="Swart E.C."/>
            <person name="Gosai S."/>
            <person name="Prabakaran S."/>
            <person name="Witkowska E."/>
            <person name="Larue G.E."/>
            <person name="Fisher S."/>
            <person name="Freeman R.M."/>
            <person name="Gunawardena J."/>
            <person name="Chu W."/>
            <person name="Stover N.A."/>
            <person name="Gregory B.D."/>
            <person name="Nowacki M."/>
            <person name="Derisi J."/>
            <person name="Roy S.W."/>
            <person name="Marshall W.F."/>
            <person name="Sood P."/>
        </authorList>
    </citation>
    <scope>NUCLEOTIDE SEQUENCE [LARGE SCALE GENOMIC DNA]</scope>
    <source>
        <strain evidence="8">WM001</strain>
    </source>
</reference>
<dbReference type="Proteomes" id="UP000187209">
    <property type="component" value="Unassembled WGS sequence"/>
</dbReference>
<dbReference type="InterPro" id="IPR036875">
    <property type="entry name" value="Znf_CCHC_sf"/>
</dbReference>
<organism evidence="8 9">
    <name type="scientific">Stentor coeruleus</name>
    <dbReference type="NCBI Taxonomy" id="5963"/>
    <lineage>
        <taxon>Eukaryota</taxon>
        <taxon>Sar</taxon>
        <taxon>Alveolata</taxon>
        <taxon>Ciliophora</taxon>
        <taxon>Postciliodesmatophora</taxon>
        <taxon>Heterotrichea</taxon>
        <taxon>Heterotrichida</taxon>
        <taxon>Stentoridae</taxon>
        <taxon>Stentor</taxon>
    </lineage>
</organism>
<gene>
    <name evidence="8" type="ORF">SteCoe_39143</name>
</gene>
<keyword evidence="4" id="KW-0862">Zinc</keyword>
<protein>
    <recommendedName>
        <fullName evidence="7">CCHC-type domain-containing protein</fullName>
    </recommendedName>
</protein>
<dbReference type="AlphaFoldDB" id="A0A1R2AL22"/>
<accession>A0A1R2AL22</accession>
<evidence type="ECO:0000313" key="9">
    <source>
        <dbReference type="Proteomes" id="UP000187209"/>
    </source>
</evidence>
<feature type="domain" description="CCHC-type" evidence="7">
    <location>
        <begin position="160"/>
        <end position="175"/>
    </location>
</feature>
<evidence type="ECO:0000256" key="5">
    <source>
        <dbReference type="PROSITE-ProRule" id="PRU00047"/>
    </source>
</evidence>
<evidence type="ECO:0000256" key="2">
    <source>
        <dbReference type="ARBA" id="ARBA00022737"/>
    </source>
</evidence>
<dbReference type="PANTHER" id="PTHR47103">
    <property type="entry name" value="DNA-BINDING PROTEIN"/>
    <property type="match status" value="1"/>
</dbReference>
<dbReference type="InterPro" id="IPR001878">
    <property type="entry name" value="Znf_CCHC"/>
</dbReference>
<evidence type="ECO:0000256" key="6">
    <source>
        <dbReference type="SAM" id="MobiDB-lite"/>
    </source>
</evidence>
<keyword evidence="3 5" id="KW-0863">Zinc-finger</keyword>
<dbReference type="Pfam" id="PF00098">
    <property type="entry name" value="zf-CCHC"/>
    <property type="match status" value="5"/>
</dbReference>
<feature type="region of interest" description="Disordered" evidence="6">
    <location>
        <begin position="47"/>
        <end position="67"/>
    </location>
</feature>
<feature type="domain" description="CCHC-type" evidence="7">
    <location>
        <begin position="3"/>
        <end position="17"/>
    </location>
</feature>
<proteinExistence type="predicted"/>
<sequence length="181" mass="20372">MICYNCRTVGHKIKDCPLMSVTCENCNKRGHMLQNCPGHNFASNYNGGNQRHRGNSRGRGGRGGRGGNRNSKTCYNCNELGHLFKDCPLNNQKACLNCQQLGHIASDCSYKKAEECPVNNEEICPHSNNPGHTQNDCQKFMQNNNEMLKNEVNAIDLSIKCYKCQQLGHIFKNCKFKVISK</sequence>
<keyword evidence="1" id="KW-0479">Metal-binding</keyword>
<dbReference type="PROSITE" id="PS50158">
    <property type="entry name" value="ZF_CCHC"/>
    <property type="match status" value="5"/>
</dbReference>
<feature type="compositionally biased region" description="Basic residues" evidence="6">
    <location>
        <begin position="50"/>
        <end position="62"/>
    </location>
</feature>
<name>A0A1R2AL22_9CILI</name>
<dbReference type="SUPFAM" id="SSF57756">
    <property type="entry name" value="Retrovirus zinc finger-like domains"/>
    <property type="match status" value="3"/>
</dbReference>
<evidence type="ECO:0000256" key="4">
    <source>
        <dbReference type="ARBA" id="ARBA00022833"/>
    </source>
</evidence>
<dbReference type="Gene3D" id="4.10.60.10">
    <property type="entry name" value="Zinc finger, CCHC-type"/>
    <property type="match status" value="3"/>
</dbReference>
<evidence type="ECO:0000259" key="7">
    <source>
        <dbReference type="PROSITE" id="PS50158"/>
    </source>
</evidence>
<evidence type="ECO:0000256" key="1">
    <source>
        <dbReference type="ARBA" id="ARBA00022723"/>
    </source>
</evidence>
<evidence type="ECO:0000313" key="8">
    <source>
        <dbReference type="EMBL" id="OMJ65135.1"/>
    </source>
</evidence>
<feature type="domain" description="CCHC-type" evidence="7">
    <location>
        <begin position="95"/>
        <end position="108"/>
    </location>
</feature>